<accession>A0A7K3L7M0</accession>
<evidence type="ECO:0000256" key="4">
    <source>
        <dbReference type="ARBA" id="ARBA00023136"/>
    </source>
</evidence>
<dbReference type="GO" id="GO:0016020">
    <property type="term" value="C:membrane"/>
    <property type="evidence" value="ECO:0007669"/>
    <property type="project" value="UniProtKB-SubCell"/>
</dbReference>
<evidence type="ECO:0000256" key="1">
    <source>
        <dbReference type="ARBA" id="ARBA00004141"/>
    </source>
</evidence>
<evidence type="ECO:0000313" key="6">
    <source>
        <dbReference type="EMBL" id="NDJ88130.1"/>
    </source>
</evidence>
<keyword evidence="4 5" id="KW-0472">Membrane</keyword>
<evidence type="ECO:0008006" key="8">
    <source>
        <dbReference type="Google" id="ProtNLM"/>
    </source>
</evidence>
<proteinExistence type="predicted"/>
<feature type="transmembrane region" description="Helical" evidence="5">
    <location>
        <begin position="95"/>
        <end position="114"/>
    </location>
</feature>
<dbReference type="InterPro" id="IPR032808">
    <property type="entry name" value="DoxX"/>
</dbReference>
<name>A0A7K3L7M0_9MYCO</name>
<sequence>MARNFVSSPKTYYAMAAFMAFDAVIYAIPLRLVTEGLDAVNFPHRYRWIFPPIKAAAAIGLCSVARFPALARLTTVMLTIYFALAVGSHARARDLGSGAASASTLLALFAAMAATRPHGR</sequence>
<dbReference type="Proteomes" id="UP000466523">
    <property type="component" value="Unassembled WGS sequence"/>
</dbReference>
<feature type="transmembrane region" description="Helical" evidence="5">
    <location>
        <begin position="55"/>
        <end position="83"/>
    </location>
</feature>
<gene>
    <name evidence="6" type="ORF">GWR20_02990</name>
</gene>
<dbReference type="Pfam" id="PF13564">
    <property type="entry name" value="DoxX_2"/>
    <property type="match status" value="1"/>
</dbReference>
<keyword evidence="3 5" id="KW-1133">Transmembrane helix</keyword>
<evidence type="ECO:0000313" key="7">
    <source>
        <dbReference type="Proteomes" id="UP000466523"/>
    </source>
</evidence>
<comment type="subcellular location">
    <subcellularLocation>
        <location evidence="1">Membrane</location>
        <topology evidence="1">Multi-pass membrane protein</topology>
    </subcellularLocation>
</comment>
<keyword evidence="2 5" id="KW-0812">Transmembrane</keyword>
<protein>
    <recommendedName>
        <fullName evidence="8">DoxX family protein</fullName>
    </recommendedName>
</protein>
<reference evidence="6 7" key="1">
    <citation type="submission" date="2020-01" db="EMBL/GenBank/DDBJ databases">
        <authorList>
            <person name="Sanchez-Estrada R."/>
            <person name="Gonzalez-Y-Merchand J.A."/>
            <person name="Rivera-Gutierrez S."/>
        </authorList>
    </citation>
    <scope>NUCLEOTIDE SEQUENCE [LARGE SCALE GENOMIC DNA]</scope>
    <source>
        <strain evidence="6 7">CST 7247</strain>
    </source>
</reference>
<comment type="caution">
    <text evidence="6">The sequence shown here is derived from an EMBL/GenBank/DDBJ whole genome shotgun (WGS) entry which is preliminary data.</text>
</comment>
<evidence type="ECO:0000256" key="5">
    <source>
        <dbReference type="SAM" id="Phobius"/>
    </source>
</evidence>
<dbReference type="AlphaFoldDB" id="A0A7K3L7M0"/>
<organism evidence="6 7">
    <name type="scientific">Mycolicibacter kumamotonensis</name>
    <dbReference type="NCBI Taxonomy" id="354243"/>
    <lineage>
        <taxon>Bacteria</taxon>
        <taxon>Bacillati</taxon>
        <taxon>Actinomycetota</taxon>
        <taxon>Actinomycetes</taxon>
        <taxon>Mycobacteriales</taxon>
        <taxon>Mycobacteriaceae</taxon>
        <taxon>Mycolicibacter</taxon>
    </lineage>
</organism>
<evidence type="ECO:0000256" key="3">
    <source>
        <dbReference type="ARBA" id="ARBA00022989"/>
    </source>
</evidence>
<feature type="transmembrane region" description="Helical" evidence="5">
    <location>
        <begin position="12"/>
        <end position="34"/>
    </location>
</feature>
<dbReference type="RefSeq" id="WP_112683191.1">
    <property type="nucleotide sequence ID" value="NZ_JAACYR010000007.1"/>
</dbReference>
<evidence type="ECO:0000256" key="2">
    <source>
        <dbReference type="ARBA" id="ARBA00022692"/>
    </source>
</evidence>
<dbReference type="EMBL" id="JAACYR010000007">
    <property type="protein sequence ID" value="NDJ88130.1"/>
    <property type="molecule type" value="Genomic_DNA"/>
</dbReference>